<evidence type="ECO:0000256" key="1">
    <source>
        <dbReference type="ARBA" id="ARBA00004651"/>
    </source>
</evidence>
<protein>
    <submittedName>
        <fullName evidence="10">ABC-2 type transport system permease protein</fullName>
    </submittedName>
</protein>
<dbReference type="PANTHER" id="PTHR30294:SF29">
    <property type="entry name" value="MULTIDRUG ABC TRANSPORTER PERMEASE YBHS-RELATED"/>
    <property type="match status" value="1"/>
</dbReference>
<dbReference type="EMBL" id="FWZX01000002">
    <property type="protein sequence ID" value="SME96756.1"/>
    <property type="molecule type" value="Genomic_DNA"/>
</dbReference>
<evidence type="ECO:0000256" key="5">
    <source>
        <dbReference type="ARBA" id="ARBA00022692"/>
    </source>
</evidence>
<dbReference type="InterPro" id="IPR051449">
    <property type="entry name" value="ABC-2_transporter_component"/>
</dbReference>
<evidence type="ECO:0000313" key="11">
    <source>
        <dbReference type="Proteomes" id="UP000192917"/>
    </source>
</evidence>
<name>A0A1Y6B7B1_9PROT</name>
<dbReference type="PROSITE" id="PS51012">
    <property type="entry name" value="ABC_TM2"/>
    <property type="match status" value="1"/>
</dbReference>
<reference evidence="10 11" key="1">
    <citation type="submission" date="2017-04" db="EMBL/GenBank/DDBJ databases">
        <authorList>
            <person name="Afonso C.L."/>
            <person name="Miller P.J."/>
            <person name="Scott M.A."/>
            <person name="Spackman E."/>
            <person name="Goraichik I."/>
            <person name="Dimitrov K.M."/>
            <person name="Suarez D.L."/>
            <person name="Swayne D.E."/>
        </authorList>
    </citation>
    <scope>NUCLEOTIDE SEQUENCE [LARGE SCALE GENOMIC DNA]</scope>
    <source>
        <strain evidence="10 11">USBA 355</strain>
    </source>
</reference>
<keyword evidence="3" id="KW-0813">Transport</keyword>
<feature type="transmembrane region" description="Helical" evidence="8">
    <location>
        <begin position="232"/>
        <end position="255"/>
    </location>
</feature>
<evidence type="ECO:0000256" key="4">
    <source>
        <dbReference type="ARBA" id="ARBA00022475"/>
    </source>
</evidence>
<dbReference type="AlphaFoldDB" id="A0A1Y6B7B1"/>
<organism evidence="10 11">
    <name type="scientific">Tistlia consotensis USBA 355</name>
    <dbReference type="NCBI Taxonomy" id="560819"/>
    <lineage>
        <taxon>Bacteria</taxon>
        <taxon>Pseudomonadati</taxon>
        <taxon>Pseudomonadota</taxon>
        <taxon>Alphaproteobacteria</taxon>
        <taxon>Rhodospirillales</taxon>
        <taxon>Rhodovibrionaceae</taxon>
        <taxon>Tistlia</taxon>
    </lineage>
</organism>
<dbReference type="RefSeq" id="WP_089229668.1">
    <property type="nucleotide sequence ID" value="NZ_FWZX01000002.1"/>
</dbReference>
<feature type="transmembrane region" description="Helical" evidence="8">
    <location>
        <begin position="31"/>
        <end position="49"/>
    </location>
</feature>
<evidence type="ECO:0000256" key="6">
    <source>
        <dbReference type="ARBA" id="ARBA00022989"/>
    </source>
</evidence>
<evidence type="ECO:0000256" key="3">
    <source>
        <dbReference type="ARBA" id="ARBA00022448"/>
    </source>
</evidence>
<evidence type="ECO:0000256" key="8">
    <source>
        <dbReference type="SAM" id="Phobius"/>
    </source>
</evidence>
<dbReference type="GO" id="GO:0005886">
    <property type="term" value="C:plasma membrane"/>
    <property type="evidence" value="ECO:0007669"/>
    <property type="project" value="UniProtKB-SubCell"/>
</dbReference>
<comment type="similarity">
    <text evidence="2">Belongs to the ABC-2 integral membrane protein family.</text>
</comment>
<dbReference type="GO" id="GO:0140359">
    <property type="term" value="F:ABC-type transporter activity"/>
    <property type="evidence" value="ECO:0007669"/>
    <property type="project" value="InterPro"/>
</dbReference>
<evidence type="ECO:0000313" key="10">
    <source>
        <dbReference type="EMBL" id="SME96756.1"/>
    </source>
</evidence>
<dbReference type="Proteomes" id="UP000192917">
    <property type="component" value="Unassembled WGS sequence"/>
</dbReference>
<dbReference type="InterPro" id="IPR013525">
    <property type="entry name" value="ABC2_TM"/>
</dbReference>
<accession>A0A1Y6B7B1</accession>
<evidence type="ECO:0000256" key="7">
    <source>
        <dbReference type="ARBA" id="ARBA00023136"/>
    </source>
</evidence>
<keyword evidence="11" id="KW-1185">Reference proteome</keyword>
<keyword evidence="4" id="KW-1003">Cell membrane</keyword>
<sequence>MTGPSIAGPAMRLRGLVRKESLQILRDPSSISIAFVLPAILLLLFGYGVSLDARNVPIALVIENPGSETGSFAASLVGSRYFAPAVVRDRRAAEQALLAGEVDAIVVLKGDFARRLWSPAGAPIQVLVNGTDANTARIISGYLEGAWQKWLAQYAMDQGRALAPPVTIEQRVWFNAEVRSRNFLVPGLIAIIMTLIGTLLTALVVAREWERGTMEALMVTPVRIGEILLGKLIPYFLLGMGGMALSTAMAIWVFGVPFRGSAAVLFLVSALFMLAALGLGLFISTLARSQFVAGQVAIIVAFLPAFILSGFIFDIASMPRAVQLLTHLIPARYFVSSLQTLFLAGTVWPIVLANAAALAVMAAVFLALTWRKTRKSLE</sequence>
<keyword evidence="6 8" id="KW-1133">Transmembrane helix</keyword>
<feature type="transmembrane region" description="Helical" evidence="8">
    <location>
        <begin position="292"/>
        <end position="313"/>
    </location>
</feature>
<keyword evidence="5 8" id="KW-0812">Transmembrane</keyword>
<evidence type="ECO:0000259" key="9">
    <source>
        <dbReference type="PROSITE" id="PS51012"/>
    </source>
</evidence>
<feature type="transmembrane region" description="Helical" evidence="8">
    <location>
        <begin position="262"/>
        <end position="286"/>
    </location>
</feature>
<keyword evidence="7 8" id="KW-0472">Membrane</keyword>
<proteinExistence type="inferred from homology"/>
<evidence type="ECO:0000256" key="2">
    <source>
        <dbReference type="ARBA" id="ARBA00007783"/>
    </source>
</evidence>
<dbReference type="Pfam" id="PF12698">
    <property type="entry name" value="ABC2_membrane_3"/>
    <property type="match status" value="1"/>
</dbReference>
<gene>
    <name evidence="10" type="ORF">SAMN05428998_10217</name>
</gene>
<feature type="transmembrane region" description="Helical" evidence="8">
    <location>
        <begin position="350"/>
        <end position="370"/>
    </location>
</feature>
<feature type="domain" description="ABC transmembrane type-2" evidence="9">
    <location>
        <begin position="136"/>
        <end position="376"/>
    </location>
</feature>
<dbReference type="InterPro" id="IPR047817">
    <property type="entry name" value="ABC2_TM_bact-type"/>
</dbReference>
<feature type="transmembrane region" description="Helical" evidence="8">
    <location>
        <begin position="183"/>
        <end position="206"/>
    </location>
</feature>
<dbReference type="STRING" id="560819.SAMN05428998_10217"/>
<comment type="subcellular location">
    <subcellularLocation>
        <location evidence="1">Cell membrane</location>
        <topology evidence="1">Multi-pass membrane protein</topology>
    </subcellularLocation>
</comment>
<dbReference type="PANTHER" id="PTHR30294">
    <property type="entry name" value="MEMBRANE COMPONENT OF ABC TRANSPORTER YHHJ-RELATED"/>
    <property type="match status" value="1"/>
</dbReference>